<evidence type="ECO:0000256" key="1">
    <source>
        <dbReference type="SAM" id="MobiDB-lite"/>
    </source>
</evidence>
<sequence>MKSKQEEEAAPPPAAIVHPEHEDAELILSRDLVRLIKRASPCAAVHRRQDIMDRDEYYNLMRMTNAEQFELLREIIHRQTDAVSTSVTGLLHQAGRLRQDVCPPDCHEPLQPVQQRQQQRRLQRVRPSARAPERRLWQLEEPRCTRAFKPHQGQRPQRQRVEHLPRGLPQLEMRDHRRG</sequence>
<organism evidence="2 3">
    <name type="scientific">Haemaphysalis longicornis</name>
    <name type="common">Bush tick</name>
    <dbReference type="NCBI Taxonomy" id="44386"/>
    <lineage>
        <taxon>Eukaryota</taxon>
        <taxon>Metazoa</taxon>
        <taxon>Ecdysozoa</taxon>
        <taxon>Arthropoda</taxon>
        <taxon>Chelicerata</taxon>
        <taxon>Arachnida</taxon>
        <taxon>Acari</taxon>
        <taxon>Parasitiformes</taxon>
        <taxon>Ixodida</taxon>
        <taxon>Ixodoidea</taxon>
        <taxon>Ixodidae</taxon>
        <taxon>Haemaphysalinae</taxon>
        <taxon>Haemaphysalis</taxon>
    </lineage>
</organism>
<name>A0A9J6GW14_HAELO</name>
<proteinExistence type="predicted"/>
<evidence type="ECO:0000313" key="3">
    <source>
        <dbReference type="Proteomes" id="UP000821853"/>
    </source>
</evidence>
<feature type="compositionally biased region" description="Basic and acidic residues" evidence="1">
    <location>
        <begin position="131"/>
        <end position="144"/>
    </location>
</feature>
<accession>A0A9J6GW14</accession>
<feature type="region of interest" description="Disordered" evidence="1">
    <location>
        <begin position="102"/>
        <end position="179"/>
    </location>
</feature>
<dbReference type="Proteomes" id="UP000821853">
    <property type="component" value="Unassembled WGS sequence"/>
</dbReference>
<gene>
    <name evidence="2" type="ORF">HPB48_023224</name>
</gene>
<dbReference type="VEuPathDB" id="VectorBase:HLOH_063863"/>
<evidence type="ECO:0000313" key="2">
    <source>
        <dbReference type="EMBL" id="KAH9382670.1"/>
    </source>
</evidence>
<comment type="caution">
    <text evidence="2">The sequence shown here is derived from an EMBL/GenBank/DDBJ whole genome shotgun (WGS) entry which is preliminary data.</text>
</comment>
<keyword evidence="3" id="KW-1185">Reference proteome</keyword>
<dbReference type="AlphaFoldDB" id="A0A9J6GW14"/>
<reference evidence="2 3" key="1">
    <citation type="journal article" date="2020" name="Cell">
        <title>Large-Scale Comparative Analyses of Tick Genomes Elucidate Their Genetic Diversity and Vector Capacities.</title>
        <authorList>
            <consortium name="Tick Genome and Microbiome Consortium (TIGMIC)"/>
            <person name="Jia N."/>
            <person name="Wang J."/>
            <person name="Shi W."/>
            <person name="Du L."/>
            <person name="Sun Y."/>
            <person name="Zhan W."/>
            <person name="Jiang J.F."/>
            <person name="Wang Q."/>
            <person name="Zhang B."/>
            <person name="Ji P."/>
            <person name="Bell-Sakyi L."/>
            <person name="Cui X.M."/>
            <person name="Yuan T.T."/>
            <person name="Jiang B.G."/>
            <person name="Yang W.F."/>
            <person name="Lam T.T."/>
            <person name="Chang Q.C."/>
            <person name="Ding S.J."/>
            <person name="Wang X.J."/>
            <person name="Zhu J.G."/>
            <person name="Ruan X.D."/>
            <person name="Zhao L."/>
            <person name="Wei J.T."/>
            <person name="Ye R.Z."/>
            <person name="Que T.C."/>
            <person name="Du C.H."/>
            <person name="Zhou Y.H."/>
            <person name="Cheng J.X."/>
            <person name="Dai P.F."/>
            <person name="Guo W.B."/>
            <person name="Han X.H."/>
            <person name="Huang E.J."/>
            <person name="Li L.F."/>
            <person name="Wei W."/>
            <person name="Gao Y.C."/>
            <person name="Liu J.Z."/>
            <person name="Shao H.Z."/>
            <person name="Wang X."/>
            <person name="Wang C.C."/>
            <person name="Yang T.C."/>
            <person name="Huo Q.B."/>
            <person name="Li W."/>
            <person name="Chen H.Y."/>
            <person name="Chen S.E."/>
            <person name="Zhou L.G."/>
            <person name="Ni X.B."/>
            <person name="Tian J.H."/>
            <person name="Sheng Y."/>
            <person name="Liu T."/>
            <person name="Pan Y.S."/>
            <person name="Xia L.Y."/>
            <person name="Li J."/>
            <person name="Zhao F."/>
            <person name="Cao W.C."/>
        </authorList>
    </citation>
    <scope>NUCLEOTIDE SEQUENCE [LARGE SCALE GENOMIC DNA]</scope>
    <source>
        <strain evidence="2">HaeL-2018</strain>
    </source>
</reference>
<protein>
    <submittedName>
        <fullName evidence="2">Uncharacterized protein</fullName>
    </submittedName>
</protein>
<dbReference type="EMBL" id="JABSTR010000141">
    <property type="protein sequence ID" value="KAH9382670.1"/>
    <property type="molecule type" value="Genomic_DNA"/>
</dbReference>